<dbReference type="PANTHER" id="PTHR45339">
    <property type="entry name" value="HYBRID SIGNAL TRANSDUCTION HISTIDINE KINASE J"/>
    <property type="match status" value="1"/>
</dbReference>
<dbReference type="EMBL" id="CAJVQA010005971">
    <property type="protein sequence ID" value="CAG8631544.1"/>
    <property type="molecule type" value="Genomic_DNA"/>
</dbReference>
<dbReference type="PROSITE" id="PS50110">
    <property type="entry name" value="RESPONSE_REGULATORY"/>
    <property type="match status" value="1"/>
</dbReference>
<protein>
    <submittedName>
        <fullName evidence="5">20216_t:CDS:1</fullName>
    </submittedName>
</protein>
<evidence type="ECO:0000256" key="3">
    <source>
        <dbReference type="PROSITE-ProRule" id="PRU00169"/>
    </source>
</evidence>
<dbReference type="SMART" id="SM00448">
    <property type="entry name" value="REC"/>
    <property type="match status" value="1"/>
</dbReference>
<comment type="caution">
    <text evidence="5">The sequence shown here is derived from an EMBL/GenBank/DDBJ whole genome shotgun (WGS) entry which is preliminary data.</text>
</comment>
<dbReference type="GO" id="GO:0000160">
    <property type="term" value="P:phosphorelay signal transduction system"/>
    <property type="evidence" value="ECO:0007669"/>
    <property type="project" value="UniProtKB-KW"/>
</dbReference>
<dbReference type="Gene3D" id="3.40.50.2300">
    <property type="match status" value="1"/>
</dbReference>
<dbReference type="PANTHER" id="PTHR45339:SF1">
    <property type="entry name" value="HYBRID SIGNAL TRANSDUCTION HISTIDINE KINASE J"/>
    <property type="match status" value="1"/>
</dbReference>
<accession>A0A9N9DDM1</accession>
<dbReference type="OrthoDB" id="60033at2759"/>
<dbReference type="Proteomes" id="UP000789759">
    <property type="component" value="Unassembled WGS sequence"/>
</dbReference>
<name>A0A9N9DDM1_9GLOM</name>
<dbReference type="SUPFAM" id="SSF52172">
    <property type="entry name" value="CheY-like"/>
    <property type="match status" value="1"/>
</dbReference>
<evidence type="ECO:0000313" key="6">
    <source>
        <dbReference type="Proteomes" id="UP000789759"/>
    </source>
</evidence>
<keyword evidence="6" id="KW-1185">Reference proteome</keyword>
<evidence type="ECO:0000256" key="1">
    <source>
        <dbReference type="ARBA" id="ARBA00022553"/>
    </source>
</evidence>
<dbReference type="InterPro" id="IPR001789">
    <property type="entry name" value="Sig_transdc_resp-reg_receiver"/>
</dbReference>
<dbReference type="CDD" id="cd17546">
    <property type="entry name" value="REC_hyHK_CKI1_RcsC-like"/>
    <property type="match status" value="1"/>
</dbReference>
<keyword evidence="2" id="KW-0902">Two-component regulatory system</keyword>
<gene>
    <name evidence="5" type="ORF">CPELLU_LOCUS8411</name>
</gene>
<reference evidence="5" key="1">
    <citation type="submission" date="2021-06" db="EMBL/GenBank/DDBJ databases">
        <authorList>
            <person name="Kallberg Y."/>
            <person name="Tangrot J."/>
            <person name="Rosling A."/>
        </authorList>
    </citation>
    <scope>NUCLEOTIDE SEQUENCE</scope>
    <source>
        <strain evidence="5">FL966</strain>
    </source>
</reference>
<evidence type="ECO:0000313" key="5">
    <source>
        <dbReference type="EMBL" id="CAG8631544.1"/>
    </source>
</evidence>
<sequence length="106" mass="11975">AVRLIDSEVKLLRYSYSSSSNSDNKYCRISLILTECNLPIISGFDVSRTIRAMRPPISNIPIIALTSLSTEEIKNECIKSGINDYLLKPLKTDELENILTKWIAKN</sequence>
<dbReference type="AlphaFoldDB" id="A0A9N9DDM1"/>
<dbReference type="InterPro" id="IPR011006">
    <property type="entry name" value="CheY-like_superfamily"/>
</dbReference>
<evidence type="ECO:0000259" key="4">
    <source>
        <dbReference type="PROSITE" id="PS50110"/>
    </source>
</evidence>
<keyword evidence="1" id="KW-0597">Phosphoprotein</keyword>
<proteinExistence type="predicted"/>
<feature type="non-terminal residue" evidence="5">
    <location>
        <position position="1"/>
    </location>
</feature>
<dbReference type="Pfam" id="PF00072">
    <property type="entry name" value="Response_reg"/>
    <property type="match status" value="1"/>
</dbReference>
<evidence type="ECO:0000256" key="2">
    <source>
        <dbReference type="ARBA" id="ARBA00023012"/>
    </source>
</evidence>
<feature type="domain" description="Response regulatory" evidence="4">
    <location>
        <begin position="1"/>
        <end position="103"/>
    </location>
</feature>
<organism evidence="5 6">
    <name type="scientific">Cetraspora pellucida</name>
    <dbReference type="NCBI Taxonomy" id="1433469"/>
    <lineage>
        <taxon>Eukaryota</taxon>
        <taxon>Fungi</taxon>
        <taxon>Fungi incertae sedis</taxon>
        <taxon>Mucoromycota</taxon>
        <taxon>Glomeromycotina</taxon>
        <taxon>Glomeromycetes</taxon>
        <taxon>Diversisporales</taxon>
        <taxon>Gigasporaceae</taxon>
        <taxon>Cetraspora</taxon>
    </lineage>
</organism>
<comment type="caution">
    <text evidence="3">Lacks conserved residue(s) required for the propagation of feature annotation.</text>
</comment>